<dbReference type="Proteomes" id="UP000515159">
    <property type="component" value="Chromosome 1"/>
</dbReference>
<evidence type="ECO:0000256" key="5">
    <source>
        <dbReference type="ARBA" id="ARBA00022989"/>
    </source>
</evidence>
<dbReference type="PROSITE" id="PS50835">
    <property type="entry name" value="IG_LIKE"/>
    <property type="match status" value="1"/>
</dbReference>
<evidence type="ECO:0000313" key="13">
    <source>
        <dbReference type="Proteomes" id="UP000515159"/>
    </source>
</evidence>
<keyword evidence="5 11" id="KW-1133">Transmembrane helix</keyword>
<dbReference type="InterPro" id="IPR003599">
    <property type="entry name" value="Ig_sub"/>
</dbReference>
<evidence type="ECO:0000256" key="7">
    <source>
        <dbReference type="ARBA" id="ARBA00023136"/>
    </source>
</evidence>
<dbReference type="InParanoid" id="A0A6P8SJW7"/>
<reference evidence="14" key="1">
    <citation type="submission" date="2025-08" db="UniProtKB">
        <authorList>
            <consortium name="RefSeq"/>
        </authorList>
    </citation>
    <scope>IDENTIFICATION</scope>
</reference>
<evidence type="ECO:0000256" key="6">
    <source>
        <dbReference type="ARBA" id="ARBA00023130"/>
    </source>
</evidence>
<evidence type="ECO:0000256" key="3">
    <source>
        <dbReference type="ARBA" id="ARBA00022729"/>
    </source>
</evidence>
<dbReference type="InterPro" id="IPR007110">
    <property type="entry name" value="Ig-like_dom"/>
</dbReference>
<dbReference type="GO" id="GO:0015026">
    <property type="term" value="F:coreceptor activity"/>
    <property type="evidence" value="ECO:0007669"/>
    <property type="project" value="InterPro"/>
</dbReference>
<dbReference type="InterPro" id="IPR013106">
    <property type="entry name" value="Ig_V-set"/>
</dbReference>
<evidence type="ECO:0000256" key="11">
    <source>
        <dbReference type="SAM" id="Phobius"/>
    </source>
</evidence>
<dbReference type="CTD" id="926"/>
<evidence type="ECO:0000313" key="14">
    <source>
        <dbReference type="RefSeq" id="XP_033815571.1"/>
    </source>
</evidence>
<feature type="domain" description="Ig-like" evidence="12">
    <location>
        <begin position="58"/>
        <end position="163"/>
    </location>
</feature>
<dbReference type="GeneID" id="117367248"/>
<dbReference type="FunCoup" id="A0A6P8SJW7">
    <property type="interactions" value="340"/>
</dbReference>
<evidence type="ECO:0000256" key="10">
    <source>
        <dbReference type="ARBA" id="ARBA00023319"/>
    </source>
</evidence>
<dbReference type="Gene3D" id="2.60.40.10">
    <property type="entry name" value="Immunoglobulins"/>
    <property type="match status" value="1"/>
</dbReference>
<evidence type="ECO:0000259" key="12">
    <source>
        <dbReference type="PROSITE" id="PS50835"/>
    </source>
</evidence>
<dbReference type="GO" id="GO:0002250">
    <property type="term" value="P:adaptive immune response"/>
    <property type="evidence" value="ECO:0007669"/>
    <property type="project" value="UniProtKB-KW"/>
</dbReference>
<accession>A0A6P8SJW7</accession>
<dbReference type="CDD" id="cd00099">
    <property type="entry name" value="IgV"/>
    <property type="match status" value="1"/>
</dbReference>
<dbReference type="PANTHER" id="PTHR11292:SF7">
    <property type="entry name" value="T-CELL SURFACE GLYCOPROTEIN CD8 BETA CHAIN-RELATED"/>
    <property type="match status" value="1"/>
</dbReference>
<keyword evidence="3" id="KW-0732">Signal</keyword>
<dbReference type="GO" id="GO:0016020">
    <property type="term" value="C:membrane"/>
    <property type="evidence" value="ECO:0007669"/>
    <property type="project" value="UniProtKB-SubCell"/>
</dbReference>
<dbReference type="SMART" id="SM00409">
    <property type="entry name" value="IG"/>
    <property type="match status" value="1"/>
</dbReference>
<evidence type="ECO:0000256" key="9">
    <source>
        <dbReference type="ARBA" id="ARBA00023180"/>
    </source>
</evidence>
<dbReference type="InterPro" id="IPR013783">
    <property type="entry name" value="Ig-like_fold"/>
</dbReference>
<dbReference type="SMART" id="SM00406">
    <property type="entry name" value="IGv"/>
    <property type="match status" value="1"/>
</dbReference>
<keyword evidence="13" id="KW-1185">Reference proteome</keyword>
<dbReference type="OrthoDB" id="9394844at2759"/>
<dbReference type="GO" id="GO:0009986">
    <property type="term" value="C:cell surface"/>
    <property type="evidence" value="ECO:0007669"/>
    <property type="project" value="TreeGrafter"/>
</dbReference>
<evidence type="ECO:0000256" key="4">
    <source>
        <dbReference type="ARBA" id="ARBA00022859"/>
    </source>
</evidence>
<dbReference type="RefSeq" id="XP_033815571.1">
    <property type="nucleotide sequence ID" value="XM_033959680.1"/>
</dbReference>
<dbReference type="Pfam" id="PF07686">
    <property type="entry name" value="V-set"/>
    <property type="match status" value="1"/>
</dbReference>
<dbReference type="SUPFAM" id="SSF48726">
    <property type="entry name" value="Immunoglobulin"/>
    <property type="match status" value="1"/>
</dbReference>
<sequence>MAEELQPEALKKGSLVAEGMPQLILESSRGAMVVGIKVSELPYMPRPAITAESIIFGPDVYCSTTLLQTPQSKLGLVGSTAEMACTLKGQGIDMLGVYWYWQPMTFEELQYIMFAAVLNKSTYYDINFSRNRFIPSRDNFRNQYVLKIIGLQPSDNGTYYCFVKIGTDLIFGGGTDLRVVEMMPLTTKVPLTTQEKRRDTRKYTKVKEKAKGSACSLAIWAPLLCCNGVLLIGLAVTIHCLRRIQRRFRHRFRKQ</sequence>
<evidence type="ECO:0000256" key="1">
    <source>
        <dbReference type="ARBA" id="ARBA00004479"/>
    </source>
</evidence>
<keyword evidence="7 11" id="KW-0472">Membrane</keyword>
<dbReference type="InterPro" id="IPR042414">
    <property type="entry name" value="CD8B"/>
</dbReference>
<evidence type="ECO:0000256" key="8">
    <source>
        <dbReference type="ARBA" id="ARBA00023157"/>
    </source>
</evidence>
<dbReference type="InterPro" id="IPR036179">
    <property type="entry name" value="Ig-like_dom_sf"/>
</dbReference>
<keyword evidence="2 11" id="KW-0812">Transmembrane</keyword>
<dbReference type="GO" id="GO:0050776">
    <property type="term" value="P:regulation of immune response"/>
    <property type="evidence" value="ECO:0007669"/>
    <property type="project" value="InterPro"/>
</dbReference>
<comment type="subcellular location">
    <subcellularLocation>
        <location evidence="1">Membrane</location>
        <topology evidence="1">Single-pass type I membrane protein</topology>
    </subcellularLocation>
</comment>
<keyword evidence="6" id="KW-1064">Adaptive immunity</keyword>
<feature type="transmembrane region" description="Helical" evidence="11">
    <location>
        <begin position="217"/>
        <end position="241"/>
    </location>
</feature>
<dbReference type="KEGG" id="gsh:117367248"/>
<protein>
    <submittedName>
        <fullName evidence="14">T-cell surface glycoprotein CD8 beta chain</fullName>
    </submittedName>
</protein>
<evidence type="ECO:0000256" key="2">
    <source>
        <dbReference type="ARBA" id="ARBA00022692"/>
    </source>
</evidence>
<keyword evidence="10" id="KW-0393">Immunoglobulin domain</keyword>
<name>A0A6P8SJW7_GEOSA</name>
<proteinExistence type="predicted"/>
<keyword evidence="9" id="KW-0325">Glycoprotein</keyword>
<gene>
    <name evidence="14" type="primary">CD8B</name>
</gene>
<dbReference type="AlphaFoldDB" id="A0A6P8SJW7"/>
<organism evidence="13 14">
    <name type="scientific">Geotrypetes seraphini</name>
    <name type="common">Gaboon caecilian</name>
    <name type="synonym">Caecilia seraphini</name>
    <dbReference type="NCBI Taxonomy" id="260995"/>
    <lineage>
        <taxon>Eukaryota</taxon>
        <taxon>Metazoa</taxon>
        <taxon>Chordata</taxon>
        <taxon>Craniata</taxon>
        <taxon>Vertebrata</taxon>
        <taxon>Euteleostomi</taxon>
        <taxon>Amphibia</taxon>
        <taxon>Gymnophiona</taxon>
        <taxon>Geotrypetes</taxon>
    </lineage>
</organism>
<keyword evidence="8" id="KW-1015">Disulfide bond</keyword>
<dbReference type="GO" id="GO:0042288">
    <property type="term" value="F:MHC class I protein binding"/>
    <property type="evidence" value="ECO:0007669"/>
    <property type="project" value="InterPro"/>
</dbReference>
<dbReference type="PANTHER" id="PTHR11292">
    <property type="entry name" value="T-CELL SURFACE GLYCOPROTEIN CD8 BETA CHAIN"/>
    <property type="match status" value="1"/>
</dbReference>
<keyword evidence="4" id="KW-0391">Immunity</keyword>